<organism evidence="2 3">
    <name type="scientific">Romeriopsis navalis LEGE 11480</name>
    <dbReference type="NCBI Taxonomy" id="2777977"/>
    <lineage>
        <taxon>Bacteria</taxon>
        <taxon>Bacillati</taxon>
        <taxon>Cyanobacteriota</taxon>
        <taxon>Cyanophyceae</taxon>
        <taxon>Leptolyngbyales</taxon>
        <taxon>Leptolyngbyaceae</taxon>
        <taxon>Romeriopsis</taxon>
        <taxon>Romeriopsis navalis</taxon>
    </lineage>
</organism>
<accession>A0A928Z4G4</accession>
<reference evidence="2" key="1">
    <citation type="submission" date="2020-10" db="EMBL/GenBank/DDBJ databases">
        <authorList>
            <person name="Castelo-Branco R."/>
            <person name="Eusebio N."/>
            <person name="Adriana R."/>
            <person name="Vieira A."/>
            <person name="Brugerolle De Fraissinette N."/>
            <person name="Rezende De Castro R."/>
            <person name="Schneider M.P."/>
            <person name="Vasconcelos V."/>
            <person name="Leao P.N."/>
        </authorList>
    </citation>
    <scope>NUCLEOTIDE SEQUENCE</scope>
    <source>
        <strain evidence="2">LEGE 11480</strain>
    </source>
</reference>
<feature type="transmembrane region" description="Helical" evidence="1">
    <location>
        <begin position="7"/>
        <end position="25"/>
    </location>
</feature>
<sequence length="121" mass="13726">MPPFITYAILAAGTLINIGFMLYAGEPDQLWWWPFFIALATWSLFPYGTVITVFYWLRQKPKSQLLLTLAAVLLTGSTAFLLHESLIANPDPQSGLVFVVLPVYQWIAILPLMVIVSWLQR</sequence>
<gene>
    <name evidence="2" type="ORF">IQ266_11150</name>
</gene>
<keyword evidence="3" id="KW-1185">Reference proteome</keyword>
<dbReference type="EMBL" id="JADEXQ010000032">
    <property type="protein sequence ID" value="MBE9030288.1"/>
    <property type="molecule type" value="Genomic_DNA"/>
</dbReference>
<keyword evidence="1" id="KW-0812">Transmembrane</keyword>
<keyword evidence="1" id="KW-1133">Transmembrane helix</keyword>
<feature type="transmembrane region" description="Helical" evidence="1">
    <location>
        <begin position="95"/>
        <end position="119"/>
    </location>
</feature>
<dbReference type="RefSeq" id="WP_264325113.1">
    <property type="nucleotide sequence ID" value="NZ_JADEXQ010000032.1"/>
</dbReference>
<evidence type="ECO:0000313" key="2">
    <source>
        <dbReference type="EMBL" id="MBE9030288.1"/>
    </source>
</evidence>
<evidence type="ECO:0000256" key="1">
    <source>
        <dbReference type="SAM" id="Phobius"/>
    </source>
</evidence>
<keyword evidence="1" id="KW-0472">Membrane</keyword>
<feature type="transmembrane region" description="Helical" evidence="1">
    <location>
        <begin position="31"/>
        <end position="57"/>
    </location>
</feature>
<protein>
    <submittedName>
        <fullName evidence="2">Uncharacterized protein</fullName>
    </submittedName>
</protein>
<dbReference type="Proteomes" id="UP000625316">
    <property type="component" value="Unassembled WGS sequence"/>
</dbReference>
<dbReference type="AlphaFoldDB" id="A0A928Z4G4"/>
<proteinExistence type="predicted"/>
<comment type="caution">
    <text evidence="2">The sequence shown here is derived from an EMBL/GenBank/DDBJ whole genome shotgun (WGS) entry which is preliminary data.</text>
</comment>
<feature type="transmembrane region" description="Helical" evidence="1">
    <location>
        <begin position="64"/>
        <end position="83"/>
    </location>
</feature>
<name>A0A928Z4G4_9CYAN</name>
<evidence type="ECO:0000313" key="3">
    <source>
        <dbReference type="Proteomes" id="UP000625316"/>
    </source>
</evidence>